<evidence type="ECO:0000313" key="2">
    <source>
        <dbReference type="Proteomes" id="UP001062846"/>
    </source>
</evidence>
<proteinExistence type="predicted"/>
<keyword evidence="2" id="KW-1185">Reference proteome</keyword>
<gene>
    <name evidence="1" type="ORF">RHMOL_Rhmol13G0045700</name>
</gene>
<protein>
    <submittedName>
        <fullName evidence="1">Uncharacterized protein</fullName>
    </submittedName>
</protein>
<dbReference type="Proteomes" id="UP001062846">
    <property type="component" value="Chromosome 13"/>
</dbReference>
<reference evidence="1" key="1">
    <citation type="submission" date="2022-02" db="EMBL/GenBank/DDBJ databases">
        <title>Plant Genome Project.</title>
        <authorList>
            <person name="Zhang R.-G."/>
        </authorList>
    </citation>
    <scope>NUCLEOTIDE SEQUENCE</scope>
    <source>
        <strain evidence="1">AT1</strain>
    </source>
</reference>
<name>A0ACC0L3H4_RHOML</name>
<dbReference type="EMBL" id="CM046400">
    <property type="protein sequence ID" value="KAI8523066.1"/>
    <property type="molecule type" value="Genomic_DNA"/>
</dbReference>
<organism evidence="1 2">
    <name type="scientific">Rhododendron molle</name>
    <name type="common">Chinese azalea</name>
    <name type="synonym">Azalea mollis</name>
    <dbReference type="NCBI Taxonomy" id="49168"/>
    <lineage>
        <taxon>Eukaryota</taxon>
        <taxon>Viridiplantae</taxon>
        <taxon>Streptophyta</taxon>
        <taxon>Embryophyta</taxon>
        <taxon>Tracheophyta</taxon>
        <taxon>Spermatophyta</taxon>
        <taxon>Magnoliopsida</taxon>
        <taxon>eudicotyledons</taxon>
        <taxon>Gunneridae</taxon>
        <taxon>Pentapetalae</taxon>
        <taxon>asterids</taxon>
        <taxon>Ericales</taxon>
        <taxon>Ericaceae</taxon>
        <taxon>Ericoideae</taxon>
        <taxon>Rhodoreae</taxon>
        <taxon>Rhododendron</taxon>
    </lineage>
</organism>
<sequence length="119" mass="12956">MASFSALVVTIPSFLALQIVLDSLLIKFNGWVEFDSDRGRTSRNGSSSKRAISASRPTSSTEPSEMRSSRLASSGGRVSTAQRIQPGVDPKSSSFTRTSIMKGTRDDPLRSFELLSIRK</sequence>
<accession>A0ACC0L3H4</accession>
<evidence type="ECO:0000313" key="1">
    <source>
        <dbReference type="EMBL" id="KAI8523066.1"/>
    </source>
</evidence>
<comment type="caution">
    <text evidence="1">The sequence shown here is derived from an EMBL/GenBank/DDBJ whole genome shotgun (WGS) entry which is preliminary data.</text>
</comment>